<keyword evidence="1" id="KW-0597">Phosphoprotein</keyword>
<feature type="domain" description="C2 DOCK-type" evidence="5">
    <location>
        <begin position="639"/>
        <end position="803"/>
    </location>
</feature>
<dbReference type="InterPro" id="IPR043161">
    <property type="entry name" value="DOCK_C_lobe_A"/>
</dbReference>
<dbReference type="InterPro" id="IPR016024">
    <property type="entry name" value="ARM-type_fold"/>
</dbReference>
<dbReference type="Pfam" id="PF11878">
    <property type="entry name" value="DOCK_C-D_N"/>
    <property type="match status" value="1"/>
</dbReference>
<organism evidence="7 8">
    <name type="scientific">Panagrellus redivivus</name>
    <name type="common">Microworm</name>
    <dbReference type="NCBI Taxonomy" id="6233"/>
    <lineage>
        <taxon>Eukaryota</taxon>
        <taxon>Metazoa</taxon>
        <taxon>Ecdysozoa</taxon>
        <taxon>Nematoda</taxon>
        <taxon>Chromadorea</taxon>
        <taxon>Rhabditida</taxon>
        <taxon>Tylenchina</taxon>
        <taxon>Panagrolaimomorpha</taxon>
        <taxon>Panagrolaimoidea</taxon>
        <taxon>Panagrolaimidae</taxon>
        <taxon>Panagrellus</taxon>
    </lineage>
</organism>
<evidence type="ECO:0000256" key="3">
    <source>
        <dbReference type="PROSITE-ProRule" id="PRU00983"/>
    </source>
</evidence>
<keyword evidence="2" id="KW-0344">Guanine-nucleotide releasing factor</keyword>
<dbReference type="InterPro" id="IPR027007">
    <property type="entry name" value="C2_DOCK-type_domain"/>
</dbReference>
<dbReference type="InterPro" id="IPR046769">
    <property type="entry name" value="DOCKER_Lobe_A"/>
</dbReference>
<comment type="similarity">
    <text evidence="3">Belongs to the DOCK family.</text>
</comment>
<dbReference type="Pfam" id="PF20421">
    <property type="entry name" value="DHR-2_Lobe_C"/>
    <property type="match status" value="1"/>
</dbReference>
<dbReference type="InterPro" id="IPR046773">
    <property type="entry name" value="DOCKER_Lobe_C"/>
</dbReference>
<evidence type="ECO:0000256" key="4">
    <source>
        <dbReference type="SAM" id="MobiDB-lite"/>
    </source>
</evidence>
<dbReference type="Gene3D" id="2.60.40.150">
    <property type="entry name" value="C2 domain"/>
    <property type="match status" value="1"/>
</dbReference>
<reference evidence="8" key="2">
    <citation type="submission" date="2020-10" db="UniProtKB">
        <authorList>
            <consortium name="WormBaseParasite"/>
        </authorList>
    </citation>
    <scope>IDENTIFICATION</scope>
</reference>
<dbReference type="WBParaSite" id="Pan_g3590.t1">
    <property type="protein sequence ID" value="Pan_g3590.t1"/>
    <property type="gene ID" value="Pan_g3590"/>
</dbReference>
<dbReference type="Pfam" id="PF14429">
    <property type="entry name" value="DOCK-C2"/>
    <property type="match status" value="1"/>
</dbReference>
<protein>
    <submittedName>
        <fullName evidence="8">C2 DOCK-type domain-containing protein</fullName>
    </submittedName>
</protein>
<evidence type="ECO:0000256" key="1">
    <source>
        <dbReference type="ARBA" id="ARBA00022553"/>
    </source>
</evidence>
<accession>A0A7E4ZYH3</accession>
<name>A0A7E4ZYH3_PANRE</name>
<dbReference type="InterPro" id="IPR027357">
    <property type="entry name" value="DOCKER_dom"/>
</dbReference>
<feature type="domain" description="DOCKER" evidence="6">
    <location>
        <begin position="1674"/>
        <end position="2129"/>
    </location>
</feature>
<dbReference type="PANTHER" id="PTHR23317:SF76">
    <property type="entry name" value="LD20667P"/>
    <property type="match status" value="1"/>
</dbReference>
<dbReference type="InterPro" id="IPR035892">
    <property type="entry name" value="C2_domain_sf"/>
</dbReference>
<dbReference type="Gene3D" id="1.20.58.740">
    <property type="match status" value="1"/>
</dbReference>
<evidence type="ECO:0000256" key="2">
    <source>
        <dbReference type="ARBA" id="ARBA00022658"/>
    </source>
</evidence>
<dbReference type="InterPro" id="IPR043162">
    <property type="entry name" value="DOCK_C_lobe_C"/>
</dbReference>
<feature type="region of interest" description="Disordered" evidence="4">
    <location>
        <begin position="194"/>
        <end position="237"/>
    </location>
</feature>
<dbReference type="InterPro" id="IPR046770">
    <property type="entry name" value="DOCKER_Lobe_B"/>
</dbReference>
<dbReference type="GO" id="GO:0007264">
    <property type="term" value="P:small GTPase-mediated signal transduction"/>
    <property type="evidence" value="ECO:0007669"/>
    <property type="project" value="InterPro"/>
</dbReference>
<dbReference type="Pfam" id="PF06920">
    <property type="entry name" value="DHR-2_Lobe_A"/>
    <property type="match status" value="1"/>
</dbReference>
<dbReference type="PANTHER" id="PTHR23317">
    <property type="entry name" value="DEDICATOR OF CYTOKINESIS DOCK"/>
    <property type="match status" value="1"/>
</dbReference>
<dbReference type="PROSITE" id="PS51650">
    <property type="entry name" value="C2_DOCK"/>
    <property type="match status" value="1"/>
</dbReference>
<reference evidence="7" key="1">
    <citation type="journal article" date="2013" name="Genetics">
        <title>The draft genome and transcriptome of Panagrellus redivivus are shaped by the harsh demands of a free-living lifestyle.</title>
        <authorList>
            <person name="Srinivasan J."/>
            <person name="Dillman A.R."/>
            <person name="Macchietto M.G."/>
            <person name="Heikkinen L."/>
            <person name="Lakso M."/>
            <person name="Fracchia K.M."/>
            <person name="Antoshechkin I."/>
            <person name="Mortazavi A."/>
            <person name="Wong G."/>
            <person name="Sternberg P.W."/>
        </authorList>
    </citation>
    <scope>NUCLEOTIDE SEQUENCE [LARGE SCALE GENOMIC DNA]</scope>
    <source>
        <strain evidence="7">MT8872</strain>
    </source>
</reference>
<evidence type="ECO:0000259" key="6">
    <source>
        <dbReference type="PROSITE" id="PS51651"/>
    </source>
</evidence>
<keyword evidence="7" id="KW-1185">Reference proteome</keyword>
<dbReference type="Pfam" id="PF20422">
    <property type="entry name" value="DHR-2_Lobe_B"/>
    <property type="match status" value="1"/>
</dbReference>
<sequence length="2155" mass="239189">MSNSTTRSFSAKRNKMSAAEVRRKVLEGSYIAGSIPEPFDPAALSSATRVFLPDVAEPVDVEESLSSRAIARTEIRAVSSSPQRIRDLTEKDVDIRTQPRTRPFQCAAAVHALEDESVEGHIKDLIASYERDFTIVEHRYESFGSSENYSNMASNRVQIAESLPRQYFETDIAETSESVSSGLSKIPFRSISQVGDHPDIKRSSTISVESAGSSGSKDDSQSQQLHASTHDPIVPNVTLRIPPPLANEATVKRNNLKRSNYLVNLLPVEAESDVIEKRPKLPTPADLPEQRLILRILKFALDPQIEPIFASVALYDANERRKLSENFYFDTNSDDLLSLVCGHLGVEDEASKCQQALFSVNDIRPGVFLVFKFEKILQGMDIAEAVDPYLKDERALNREKLANTIKEACERLGGYRMPLGWAAIDLHSVLLNATTLDSGNSDAMSRIDEERLESASIAEGMSCHGDAESIISVDRMSTLTTETLQHAVSTATITSTMEPMTPSHRRRNLFTSSSSSFDKAAALNPPKLEPSKLEALTQPLTVAISSFYKQDADRLSDEDLLKILAEARKSSSSKLGRLRSVPIDFKIELSLSKLSEIPAKLSSELLEITPFVREVGDPLSKDIAAFPRVKEFIVNSFYRNLIYVYPKSVNFASKSGNARNIAVKVELLDSNSAKLKAIFGKSSTQNRLSKVYSSVLYHNKAPQFLDEFKLELPPNLNDGHHILFTFVHISCKPGKLGEVETPIGWTWHPLYRNGQLQTGDFCLPISQDPLPPSICYLSPLVPVPNIRWLDGHKPLFQVSINALSTVHPQDPFLAKFFTSFEALKAGKAPPPNEAQLVDVVKGIIKAPPQPLVSFLYAILDRLLALIGSPPYSERLTTVCFETLCHLVKVCTMLLDGSVDHLGRSQLLAMYLHYHQVTTNDVLKGGPEGSPTKAVVGKPAPLADFEADHLDASRNRDSLDLLSVIKNYERKTSSKLLASVDETTIEGDRKLMHEEIAAFLRRSQGTVKETACSFSWFFLELILKSMSEYLGACNRFYLPRKLRFRDSFLADVHQLSALLTSDIIDKLAKDPRQARSANASLAFFLRDALSLVDRTFILGLVREYLVAIAQKVAAIASENHMTQLIGLRISFLRIVCSHEHFALLNLPFEVASSGGYQSPFKASNIGATVPPPASPEGSGSALDGSLSPSSLLELTPSYRSKHFLLGVVLGDLNAVLQSANTVAQGQTIALLRTLIAAHEADPRLSDSALKNRVASLYLPLIGILMDARMSLHDPYGNSTLFEPMKKKSKHGPGVNPKVALAISGLAGASSLSGRDSSSPRRNLSLLTKELTQQLLAAFLWTIRNIDNDTLKHWMRELSPHRVNQFVDLLQLCVSCFEHEPGRVAPISASSSAVIDAGAAMDCTDDGVVFTAGNRKTSDAGSVASFEDRVRWRLEDSGMTVSNKRKLTTITNLVEADTVMERTLSTEVSVTVLETTETLLRVLAMPASDHLHYLRPVLVRLLMHMLACHQSVTALEAVFTAQRAFVSEHAGLVFEERPEICAELCLQLLRHLSSRLPAVRSNAAASLYLLMRSSFEASTSFARVKMQITMSLSTLVSNAASYGFTLSESNLRRSLKTLLIYLESDASSPELIQTTFATQVKDLVFNLHMILTDTVKMKNVSNDFEMLIDLMFRIAKGYQTNPDLRLTWLINIANKHAERENYAEAGQCILHCAALVAEYLRMRSFGELPLPSGAVEFEDLSENILEESATSDDVISPDSEGICESAHFTPEGFVHLIEKAVNFFEKAQFYELLPNLYRHIMPLFEVKSDFTRQAAIHQYLSEQLKRIDPPVTAVLDISDAFPTPLPGADKRCFGTYFRVGFYGYRFGDLNGEEFVYKEPAITKLHEISHRLEAFYVERLGRTIVEVIKDSNDVDPRKLNPEKAYLQITYVEPHLETWERRRRGTHLQCNYKIRRFVFATPFTKDGKAHGDLKDQFKRRTVLTVQQSFPYLKTRLRVVGRDQVVLSPIEVAIEDIQKKTRELTAATVARPADAKMLQMVLQGCIGTTVNLGPVQIARVFLSHVTLNEKGKPYDKLQNKLRLCFKDFLKKCADALAKNSELIGPDQADYQRELQRNYADVSAQLAQITGAAPRTPFAQLQLHTADAIAVAADLGPITAV</sequence>
<dbReference type="InterPro" id="IPR026791">
    <property type="entry name" value="DOCK"/>
</dbReference>
<evidence type="ECO:0000313" key="8">
    <source>
        <dbReference type="WBParaSite" id="Pan_g3590.t1"/>
    </source>
</evidence>
<evidence type="ECO:0000259" key="5">
    <source>
        <dbReference type="PROSITE" id="PS51650"/>
    </source>
</evidence>
<dbReference type="Proteomes" id="UP000492821">
    <property type="component" value="Unassembled WGS sequence"/>
</dbReference>
<dbReference type="FunFam" id="1.20.58.740:FF:000002">
    <property type="entry name" value="Dedicator of cytokinesis protein 7"/>
    <property type="match status" value="1"/>
</dbReference>
<dbReference type="InterPro" id="IPR021816">
    <property type="entry name" value="DOCK_C/D_N"/>
</dbReference>
<evidence type="ECO:0000313" key="7">
    <source>
        <dbReference type="Proteomes" id="UP000492821"/>
    </source>
</evidence>
<dbReference type="PROSITE" id="PS51651">
    <property type="entry name" value="DOCKER"/>
    <property type="match status" value="1"/>
</dbReference>
<dbReference type="GO" id="GO:0005085">
    <property type="term" value="F:guanyl-nucleotide exchange factor activity"/>
    <property type="evidence" value="ECO:0007669"/>
    <property type="project" value="UniProtKB-KW"/>
</dbReference>
<proteinExistence type="inferred from homology"/>
<dbReference type="SUPFAM" id="SSF48371">
    <property type="entry name" value="ARM repeat"/>
    <property type="match status" value="1"/>
</dbReference>
<dbReference type="Gene3D" id="1.25.40.410">
    <property type="match status" value="1"/>
</dbReference>
<dbReference type="CDD" id="cd11695">
    <property type="entry name" value="DHR2_DOCK_C"/>
    <property type="match status" value="1"/>
</dbReference>